<comment type="subcellular location">
    <subcellularLocation>
        <location evidence="1">Cell membrane</location>
        <topology evidence="1">Peripheral membrane protein</topology>
    </subcellularLocation>
</comment>
<dbReference type="GO" id="GO:0005886">
    <property type="term" value="C:plasma membrane"/>
    <property type="evidence" value="ECO:0007669"/>
    <property type="project" value="UniProtKB-SubCell"/>
</dbReference>
<evidence type="ECO:0000256" key="3">
    <source>
        <dbReference type="ARBA" id="ARBA00022475"/>
    </source>
</evidence>
<name>A0A0H2VJS2_STAES</name>
<proteinExistence type="inferred from homology"/>
<keyword evidence="5" id="KW-0777">Teichoic acid biosynthesis</keyword>
<dbReference type="AlphaFoldDB" id="A0A0H2VJS2"/>
<keyword evidence="6" id="KW-0472">Membrane</keyword>
<evidence type="ECO:0000256" key="4">
    <source>
        <dbReference type="ARBA" id="ARBA00022679"/>
    </source>
</evidence>
<evidence type="ECO:0000313" key="7">
    <source>
        <dbReference type="EMBL" id="AAO05841.1"/>
    </source>
</evidence>
<comment type="similarity">
    <text evidence="2">Belongs to the CDP-glycerol glycerophosphotransferase family.</text>
</comment>
<dbReference type="PANTHER" id="PTHR37316:SF3">
    <property type="entry name" value="TEICHOIC ACID GLYCEROL-PHOSPHATE TRANSFERASE"/>
    <property type="match status" value="1"/>
</dbReference>
<dbReference type="Gene3D" id="3.40.50.11820">
    <property type="match status" value="1"/>
</dbReference>
<dbReference type="OrthoDB" id="9811865at2"/>
<dbReference type="InterPro" id="IPR051612">
    <property type="entry name" value="Teichoic_Acid_Biosynth"/>
</dbReference>
<dbReference type="InterPro" id="IPR007554">
    <property type="entry name" value="Glycerophosphate_synth"/>
</dbReference>
<dbReference type="InterPro" id="IPR043148">
    <property type="entry name" value="TagF_C"/>
</dbReference>
<dbReference type="Pfam" id="PF04464">
    <property type="entry name" value="Glyphos_transf"/>
    <property type="match status" value="1"/>
</dbReference>
<dbReference type="eggNOG" id="COG1887">
    <property type="taxonomic scope" value="Bacteria"/>
</dbReference>
<dbReference type="PATRIC" id="fig|176280.10.peg.2148"/>
<dbReference type="EMBL" id="AE015929">
    <property type="protein sequence ID" value="AAO05841.1"/>
    <property type="molecule type" value="Genomic_DNA"/>
</dbReference>
<gene>
    <name evidence="7" type="ordered locus">SE_2199</name>
</gene>
<dbReference type="KEGG" id="sep:SE_2199"/>
<evidence type="ECO:0000256" key="1">
    <source>
        <dbReference type="ARBA" id="ARBA00004202"/>
    </source>
</evidence>
<dbReference type="SUPFAM" id="SSF53756">
    <property type="entry name" value="UDP-Glycosyltransferase/glycogen phosphorylase"/>
    <property type="match status" value="2"/>
</dbReference>
<protein>
    <submittedName>
        <fullName evidence="7">Teichoic acid biosynthesis protein F</fullName>
    </submittedName>
</protein>
<dbReference type="GO" id="GO:0047355">
    <property type="term" value="F:CDP-glycerol glycerophosphotransferase activity"/>
    <property type="evidence" value="ECO:0007669"/>
    <property type="project" value="InterPro"/>
</dbReference>
<dbReference type="GO" id="GO:0019350">
    <property type="term" value="P:teichoic acid biosynthetic process"/>
    <property type="evidence" value="ECO:0007669"/>
    <property type="project" value="UniProtKB-KW"/>
</dbReference>
<keyword evidence="3" id="KW-1003">Cell membrane</keyword>
<evidence type="ECO:0000256" key="2">
    <source>
        <dbReference type="ARBA" id="ARBA00010488"/>
    </source>
</evidence>
<dbReference type="InterPro" id="IPR043149">
    <property type="entry name" value="TagF_N"/>
</dbReference>
<evidence type="ECO:0000256" key="5">
    <source>
        <dbReference type="ARBA" id="ARBA00022944"/>
    </source>
</evidence>
<dbReference type="Gene3D" id="3.40.50.12580">
    <property type="match status" value="1"/>
</dbReference>
<evidence type="ECO:0000256" key="6">
    <source>
        <dbReference type="ARBA" id="ARBA00023136"/>
    </source>
</evidence>
<dbReference type="Proteomes" id="UP000001411">
    <property type="component" value="Chromosome"/>
</dbReference>
<dbReference type="RefSeq" id="WP_002485461.1">
    <property type="nucleotide sequence ID" value="NC_004461.1"/>
</dbReference>
<keyword evidence="4" id="KW-0808">Transferase</keyword>
<dbReference type="PANTHER" id="PTHR37316">
    <property type="entry name" value="TEICHOIC ACID GLYCEROL-PHOSPHATE PRIMASE"/>
    <property type="match status" value="1"/>
</dbReference>
<sequence>MKINIFGYNIFAKGGTSRSNINLVKSLLEIGHEVHYFNYQDYNKSDITKLIIYEGLSTKHLHIHQFNSGKELAHGDLLIITRETFFNHAYLVKKLNSKIKIVGEIHGPLEYINENIDLALDCIDCVRVSTARIKNEFIAKYDYHRVFNQYVNAQHIDLKSEPINTKRNFLIKARFEDEVKDISYIIKLFNYIIKNQIVDDAQLYLIGYGPSEMLYKNLINYYHLNDYIHINEKEPQSYIYVSSSPYETLGYSILETIAQGNKALVYYGDDNVLKDIYAPYEAIRFLTKDMIKDSKIIKDFLNYKYSHCDRQKDYRQLESTFKCINYGQEFLNNVETFSSSQHVKVKKIHRHLGSEKQIDIASRLKESRWMNLIRKNKYLFNKCKTYYEKRTHMNYIKNLNQIPVDDDSIFIESFHGKNFSGDPKYIALAIKRQYAHKKLYVSSTNSLVDMEIKRYGFTPVRFGSEKYIKTFRKCKYVFINGNSWDKVYKSSEQIFIQTWHGFPLKKMVNDLNEQHERQQQLEAFIPRMKKWDYILTSSDINTTLLKSAFMLNKNPNLKVLEYGAPKNEYLINNNNLQERQQLQLKYMYKIDDDKKYILYCPTWRGNQRKEVTQINLKDLLKYLPENYEIIVKLHPNESHLRTRYNQIDNRIHCYFNELVDIQELYILSECMITDYSSTIFDYIHLNKPVFILQEDEQQYKQSVGFYFDLFEVGDFLKASLNERMLAKQICSTDYINYSKVVHRLMKQDSSKSSEKLMAEILGEPEYPSSSNCKQQIS</sequence>
<organism evidence="7 8">
    <name type="scientific">Staphylococcus epidermidis (strain ATCC 12228 / FDA PCI 1200)</name>
    <dbReference type="NCBI Taxonomy" id="176280"/>
    <lineage>
        <taxon>Bacteria</taxon>
        <taxon>Bacillati</taxon>
        <taxon>Bacillota</taxon>
        <taxon>Bacilli</taxon>
        <taxon>Bacillales</taxon>
        <taxon>Staphylococcaceae</taxon>
        <taxon>Staphylococcus</taxon>
    </lineage>
</organism>
<evidence type="ECO:0000313" key="8">
    <source>
        <dbReference type="Proteomes" id="UP000001411"/>
    </source>
</evidence>
<reference evidence="7 8" key="1">
    <citation type="journal article" date="2003" name="Mol. Microbiol.">
        <title>Genome-based analysis of virulence genes in a non-biofilm-forming Staphylococcus epidermidis strain (ATCC 12228).</title>
        <authorList>
            <person name="Zhang Y.Q."/>
            <person name="Ren S.X."/>
            <person name="Li H.L."/>
            <person name="Wang Y.X."/>
            <person name="Fu G."/>
            <person name="Yang J."/>
            <person name="Qin Z.Q."/>
            <person name="Miao Y.G."/>
            <person name="Wang W.Y."/>
            <person name="Chen R.S."/>
            <person name="Shen Y."/>
            <person name="Chen Z."/>
            <person name="Yuan Z.H."/>
            <person name="Zhao G.P."/>
            <person name="Qu D."/>
            <person name="Danchin A."/>
            <person name="Wen Y.M."/>
        </authorList>
    </citation>
    <scope>NUCLEOTIDE SEQUENCE [LARGE SCALE GENOMIC DNA]</scope>
    <source>
        <strain evidence="8">ATCC 12228 / FDA PCI 1200</strain>
    </source>
</reference>
<accession>A0A0H2VJS2</accession>
<dbReference type="HOGENOM" id="CLU_360124_0_0_9"/>
<dbReference type="Gene3D" id="3.40.50.2000">
    <property type="entry name" value="Glycogen Phosphorylase B"/>
    <property type="match status" value="2"/>
</dbReference>